<comment type="function">
    <text evidence="6">Aminotransferase that catalyzes the conversion of aromatic amino acids and 2-oxoglutarate into corresponding aromatic oxo acids and L-glutamate.</text>
</comment>
<comment type="cofactor">
    <cofactor evidence="1 6">
        <name>pyridoxal 5'-phosphate</name>
        <dbReference type="ChEBI" id="CHEBI:597326"/>
    </cofactor>
</comment>
<comment type="caution">
    <text evidence="8">The sequence shown here is derived from an EMBL/GenBank/DDBJ whole genome shotgun (WGS) entry which is preliminary data.</text>
</comment>
<dbReference type="EMBL" id="RBDX01000016">
    <property type="protein sequence ID" value="RKN07323.1"/>
    <property type="molecule type" value="Genomic_DNA"/>
</dbReference>
<comment type="subunit">
    <text evidence="2 6">Homodimer.</text>
</comment>
<keyword evidence="3 6" id="KW-0032">Aminotransferase</keyword>
<dbReference type="SUPFAM" id="SSF53383">
    <property type="entry name" value="PLP-dependent transferases"/>
    <property type="match status" value="1"/>
</dbReference>
<dbReference type="EMBL" id="RBDY01000002">
    <property type="protein sequence ID" value="RKN26862.1"/>
    <property type="molecule type" value="Genomic_DNA"/>
</dbReference>
<evidence type="ECO:0000313" key="9">
    <source>
        <dbReference type="EMBL" id="RKN26862.1"/>
    </source>
</evidence>
<dbReference type="NCBIfam" id="TIGR01141">
    <property type="entry name" value="hisC"/>
    <property type="match status" value="1"/>
</dbReference>
<dbReference type="CDD" id="cd00609">
    <property type="entry name" value="AAT_like"/>
    <property type="match status" value="1"/>
</dbReference>
<evidence type="ECO:0000256" key="2">
    <source>
        <dbReference type="ARBA" id="ARBA00011738"/>
    </source>
</evidence>
<gene>
    <name evidence="8" type="primary">hisC</name>
    <name evidence="6" type="synonym">pat</name>
    <name evidence="9" type="ORF">D7318_05115</name>
    <name evidence="8" type="ORF">D7319_19435</name>
</gene>
<dbReference type="Pfam" id="PF00155">
    <property type="entry name" value="Aminotran_1_2"/>
    <property type="match status" value="1"/>
</dbReference>
<keyword evidence="5 6" id="KW-0663">Pyridoxal phosphate</keyword>
<dbReference type="InterPro" id="IPR024892">
    <property type="entry name" value="ArAT"/>
</dbReference>
<dbReference type="Proteomes" id="UP000268652">
    <property type="component" value="Unassembled WGS sequence"/>
</dbReference>
<dbReference type="InterPro" id="IPR005861">
    <property type="entry name" value="HisP_aminotrans"/>
</dbReference>
<protein>
    <recommendedName>
        <fullName evidence="6">Aromatic amino acid aminotransferase</fullName>
        <shortName evidence="6">ArAT</shortName>
        <ecNumber evidence="6">2.6.1.57</ecNumber>
    </recommendedName>
</protein>
<dbReference type="OrthoDB" id="9809616at2"/>
<comment type="catalytic activity">
    <reaction evidence="6">
        <text>an aromatic L-alpha-amino acid + 2-oxoglutarate = an aromatic oxo-acid + L-glutamate</text>
        <dbReference type="Rhea" id="RHEA:17533"/>
        <dbReference type="ChEBI" id="CHEBI:16810"/>
        <dbReference type="ChEBI" id="CHEBI:29985"/>
        <dbReference type="ChEBI" id="CHEBI:73309"/>
        <dbReference type="ChEBI" id="CHEBI:84824"/>
        <dbReference type="EC" id="2.6.1.57"/>
    </reaction>
</comment>
<dbReference type="InterPro" id="IPR001917">
    <property type="entry name" value="Aminotrans_II_pyridoxalP_BS"/>
</dbReference>
<dbReference type="HAMAP" id="MF_01513">
    <property type="entry name" value="Phe_aminotrans_2"/>
    <property type="match status" value="1"/>
</dbReference>
<dbReference type="PANTHER" id="PTHR43643">
    <property type="entry name" value="HISTIDINOL-PHOSPHATE AMINOTRANSFERASE 2"/>
    <property type="match status" value="1"/>
</dbReference>
<dbReference type="NCBIfam" id="NF002878">
    <property type="entry name" value="PRK03321.1"/>
    <property type="match status" value="1"/>
</dbReference>
<feature type="modified residue" description="N6-(pyridoxal phosphate)lysine" evidence="6">
    <location>
        <position position="224"/>
    </location>
</feature>
<dbReference type="PANTHER" id="PTHR43643:SF3">
    <property type="entry name" value="HISTIDINOL-PHOSPHATE AMINOTRANSFERASE"/>
    <property type="match status" value="1"/>
</dbReference>
<organism evidence="8 11">
    <name type="scientific">Streptomyces radicis</name>
    <dbReference type="NCBI Taxonomy" id="1750517"/>
    <lineage>
        <taxon>Bacteria</taxon>
        <taxon>Bacillati</taxon>
        <taxon>Actinomycetota</taxon>
        <taxon>Actinomycetes</taxon>
        <taxon>Kitasatosporales</taxon>
        <taxon>Streptomycetaceae</taxon>
        <taxon>Streptomyces</taxon>
    </lineage>
</organism>
<evidence type="ECO:0000256" key="5">
    <source>
        <dbReference type="ARBA" id="ARBA00022898"/>
    </source>
</evidence>
<dbReference type="EC" id="2.6.1.57" evidence="6"/>
<dbReference type="Proteomes" id="UP000275024">
    <property type="component" value="Unassembled WGS sequence"/>
</dbReference>
<dbReference type="HAMAP" id="MF_01023">
    <property type="entry name" value="HisC_aminotrans_2"/>
    <property type="match status" value="1"/>
</dbReference>
<evidence type="ECO:0000256" key="1">
    <source>
        <dbReference type="ARBA" id="ARBA00001933"/>
    </source>
</evidence>
<evidence type="ECO:0000313" key="8">
    <source>
        <dbReference type="EMBL" id="RKN07323.1"/>
    </source>
</evidence>
<dbReference type="InterPro" id="IPR015424">
    <property type="entry name" value="PyrdxlP-dep_Trfase"/>
</dbReference>
<dbReference type="GO" id="GO:0004400">
    <property type="term" value="F:histidinol-phosphate transaminase activity"/>
    <property type="evidence" value="ECO:0007669"/>
    <property type="project" value="InterPro"/>
</dbReference>
<name>A0A3A9W4H5_9ACTN</name>
<dbReference type="InterPro" id="IPR015421">
    <property type="entry name" value="PyrdxlP-dep_Trfase_major"/>
</dbReference>
<evidence type="ECO:0000313" key="11">
    <source>
        <dbReference type="Proteomes" id="UP000275024"/>
    </source>
</evidence>
<dbReference type="Gene3D" id="3.90.1150.10">
    <property type="entry name" value="Aspartate Aminotransferase, domain 1"/>
    <property type="match status" value="1"/>
</dbReference>
<evidence type="ECO:0000256" key="4">
    <source>
        <dbReference type="ARBA" id="ARBA00022679"/>
    </source>
</evidence>
<dbReference type="Gene3D" id="3.40.640.10">
    <property type="entry name" value="Type I PLP-dependent aspartate aminotransferase-like (Major domain)"/>
    <property type="match status" value="1"/>
</dbReference>
<dbReference type="InterPro" id="IPR004839">
    <property type="entry name" value="Aminotransferase_I/II_large"/>
</dbReference>
<reference evidence="10 11" key="1">
    <citation type="submission" date="2018-09" db="EMBL/GenBank/DDBJ databases">
        <title>Streptomyces sp. nov. DS1-2, an endophytic actinomycete isolated from roots of Dendrobium scabrilingue.</title>
        <authorList>
            <person name="Kuncharoen N."/>
            <person name="Kudo T."/>
            <person name="Ohkuma M."/>
            <person name="Yuki M."/>
            <person name="Tanasupawat S."/>
        </authorList>
    </citation>
    <scope>NUCLEOTIDE SEQUENCE [LARGE SCALE GENOMIC DNA]</scope>
    <source>
        <strain evidence="8 11">AZ1-7</strain>
        <strain evidence="9 10">DS1-2</strain>
    </source>
</reference>
<feature type="domain" description="Aminotransferase class I/classII large" evidence="7">
    <location>
        <begin position="33"/>
        <end position="348"/>
    </location>
</feature>
<keyword evidence="4 6" id="KW-0808">Transferase</keyword>
<dbReference type="GO" id="GO:0030170">
    <property type="term" value="F:pyridoxal phosphate binding"/>
    <property type="evidence" value="ECO:0007669"/>
    <property type="project" value="UniProtKB-UniRule"/>
</dbReference>
<keyword evidence="10" id="KW-1185">Reference proteome</keyword>
<comment type="similarity">
    <text evidence="6">Belongs to the class-II pyridoxal-phosphate-dependent aminotransferase family.</text>
</comment>
<accession>A0A3A9W4H5</accession>
<evidence type="ECO:0000259" key="7">
    <source>
        <dbReference type="Pfam" id="PF00155"/>
    </source>
</evidence>
<dbReference type="AlphaFoldDB" id="A0A3A9W4H5"/>
<dbReference type="PROSITE" id="PS00599">
    <property type="entry name" value="AA_TRANSFER_CLASS_2"/>
    <property type="match status" value="1"/>
</dbReference>
<sequence length="358" mass="37496">MSRRATGPRLRAALDGIPAYVPGRPAGEGQESFKLSSNENPYPPLPGVLDSAVAAAGSLNRYPDMAATALFAELAAHFDVPVEHLAVGTGSVGVAQQLLQATTGPGDEVIYAWRSFEAYPIITQISGATSVRVPLTAGEEHDLTAMAKAVTDRTRLIFVCNPNNPTGVAIGRADLEHFLDRVPQDVLVVLDEAYREFVRDPRVPDGIALYRDRPNVAVLRTFSKAYGLAGLRVGFAVAHAPVAAALRKTAVPFGVSGVAQAAAIASLRSVPALLARVDTLVAERARVAAALAEQGWTVPDSQANFVWLRLGEATGAFAAACEAAGVTVRPFAGEGVRVTVGEPEANDLLLATAAAFRA</sequence>
<evidence type="ECO:0000256" key="6">
    <source>
        <dbReference type="HAMAP-Rule" id="MF_01513"/>
    </source>
</evidence>
<evidence type="ECO:0000313" key="10">
    <source>
        <dbReference type="Proteomes" id="UP000268652"/>
    </source>
</evidence>
<dbReference type="RefSeq" id="WP_120695734.1">
    <property type="nucleotide sequence ID" value="NZ_RBDX01000016.1"/>
</dbReference>
<dbReference type="InterPro" id="IPR050106">
    <property type="entry name" value="HistidinolP_aminotransfase"/>
</dbReference>
<evidence type="ECO:0000256" key="3">
    <source>
        <dbReference type="ARBA" id="ARBA00022576"/>
    </source>
</evidence>
<dbReference type="InterPro" id="IPR015422">
    <property type="entry name" value="PyrdxlP-dep_Trfase_small"/>
</dbReference>
<proteinExistence type="inferred from homology"/>
<dbReference type="GO" id="GO:0008793">
    <property type="term" value="F:aromatic-amino-acid transaminase activity"/>
    <property type="evidence" value="ECO:0007669"/>
    <property type="project" value="UniProtKB-UniRule"/>
</dbReference>
<dbReference type="GO" id="GO:0000105">
    <property type="term" value="P:L-histidine biosynthetic process"/>
    <property type="evidence" value="ECO:0007669"/>
    <property type="project" value="InterPro"/>
</dbReference>